<gene>
    <name evidence="5" type="ORF">BJ982_006560</name>
</gene>
<evidence type="ECO:0000313" key="6">
    <source>
        <dbReference type="Proteomes" id="UP000542210"/>
    </source>
</evidence>
<dbReference type="PANTHER" id="PTHR48078">
    <property type="entry name" value="THREONINE DEHYDRATASE, MITOCHONDRIAL-RELATED"/>
    <property type="match status" value="1"/>
</dbReference>
<sequence>MIMTRAEVERAASRIAGYVRRTPVAEAAPGLLLKLESLQHSGSFKVRGAFNRVLAAGTVPEAGVIAASGGNHGVAVAYAARALGVRAEIFVPEVCAPVKVAGLRALGAHVTQTGAIFADAYEASAKRAAETGALEIHAYDQADVVAGQGTLGLELLDQARGIGGVDTVLVAVGGGGLVAGVAAALSGEDGGPRVVAVEPERIPTLHEALARGGPVPVEVGGVGADALGATRAGRIAFDTARALGVDVVLVGEEAIVEARRELWRDHRVAAEHAGAAALAALRTGAYVPGPGERVAVVVCGGNTDPSTLA</sequence>
<feature type="domain" description="Tryptophan synthase beta chain-like PALP" evidence="4">
    <location>
        <begin position="18"/>
        <end position="300"/>
    </location>
</feature>
<dbReference type="InterPro" id="IPR050147">
    <property type="entry name" value="Ser/Thr_Dehydratase"/>
</dbReference>
<dbReference type="EMBL" id="JACHND010000001">
    <property type="protein sequence ID" value="MBB4705016.1"/>
    <property type="molecule type" value="Genomic_DNA"/>
</dbReference>
<keyword evidence="6" id="KW-1185">Reference proteome</keyword>
<name>A0A7W7DEA5_9ACTN</name>
<dbReference type="InterPro" id="IPR036052">
    <property type="entry name" value="TrpB-like_PALP_sf"/>
</dbReference>
<dbReference type="Gene3D" id="3.40.50.1100">
    <property type="match status" value="2"/>
</dbReference>
<dbReference type="GO" id="GO:0009097">
    <property type="term" value="P:isoleucine biosynthetic process"/>
    <property type="evidence" value="ECO:0007669"/>
    <property type="project" value="TreeGrafter"/>
</dbReference>
<dbReference type="Proteomes" id="UP000542210">
    <property type="component" value="Unassembled WGS sequence"/>
</dbReference>
<reference evidence="5 6" key="1">
    <citation type="submission" date="2020-08" db="EMBL/GenBank/DDBJ databases">
        <title>Sequencing the genomes of 1000 actinobacteria strains.</title>
        <authorList>
            <person name="Klenk H.-P."/>
        </authorList>
    </citation>
    <scope>NUCLEOTIDE SEQUENCE [LARGE SCALE GENOMIC DNA]</scope>
    <source>
        <strain evidence="5 6">DSM 45784</strain>
    </source>
</reference>
<evidence type="ECO:0000256" key="3">
    <source>
        <dbReference type="ARBA" id="ARBA00023239"/>
    </source>
</evidence>
<dbReference type="RefSeq" id="WP_184886422.1">
    <property type="nucleotide sequence ID" value="NZ_BOOV01000006.1"/>
</dbReference>
<comment type="cofactor">
    <cofactor evidence="1">
        <name>pyridoxal 5'-phosphate</name>
        <dbReference type="ChEBI" id="CHEBI:597326"/>
    </cofactor>
</comment>
<evidence type="ECO:0000259" key="4">
    <source>
        <dbReference type="Pfam" id="PF00291"/>
    </source>
</evidence>
<keyword evidence="3 5" id="KW-0456">Lyase</keyword>
<proteinExistence type="predicted"/>
<dbReference type="GO" id="GO:0003941">
    <property type="term" value="F:L-serine ammonia-lyase activity"/>
    <property type="evidence" value="ECO:0007669"/>
    <property type="project" value="TreeGrafter"/>
</dbReference>
<dbReference type="NCBIfam" id="NF006094">
    <property type="entry name" value="PRK08246.1"/>
    <property type="match status" value="1"/>
</dbReference>
<dbReference type="GO" id="GO:0006565">
    <property type="term" value="P:L-serine catabolic process"/>
    <property type="evidence" value="ECO:0007669"/>
    <property type="project" value="TreeGrafter"/>
</dbReference>
<protein>
    <submittedName>
        <fullName evidence="5">Threonine dehydratase</fullName>
        <ecNumber evidence="5">4.3.1.19</ecNumber>
    </submittedName>
</protein>
<dbReference type="GO" id="GO:0004794">
    <property type="term" value="F:threonine deaminase activity"/>
    <property type="evidence" value="ECO:0007669"/>
    <property type="project" value="UniProtKB-EC"/>
</dbReference>
<evidence type="ECO:0000256" key="1">
    <source>
        <dbReference type="ARBA" id="ARBA00001933"/>
    </source>
</evidence>
<dbReference type="SUPFAM" id="SSF53686">
    <property type="entry name" value="Tryptophan synthase beta subunit-like PLP-dependent enzymes"/>
    <property type="match status" value="1"/>
</dbReference>
<keyword evidence="2" id="KW-0663">Pyridoxal phosphate</keyword>
<dbReference type="Pfam" id="PF00291">
    <property type="entry name" value="PALP"/>
    <property type="match status" value="1"/>
</dbReference>
<dbReference type="EC" id="4.3.1.19" evidence="5"/>
<organism evidence="5 6">
    <name type="scientific">Sphaerisporangium siamense</name>
    <dbReference type="NCBI Taxonomy" id="795645"/>
    <lineage>
        <taxon>Bacteria</taxon>
        <taxon>Bacillati</taxon>
        <taxon>Actinomycetota</taxon>
        <taxon>Actinomycetes</taxon>
        <taxon>Streptosporangiales</taxon>
        <taxon>Streptosporangiaceae</taxon>
        <taxon>Sphaerisporangium</taxon>
    </lineage>
</organism>
<dbReference type="GO" id="GO:0006567">
    <property type="term" value="P:L-threonine catabolic process"/>
    <property type="evidence" value="ECO:0007669"/>
    <property type="project" value="TreeGrafter"/>
</dbReference>
<dbReference type="PANTHER" id="PTHR48078:SF6">
    <property type="entry name" value="L-THREONINE DEHYDRATASE CATABOLIC TDCB"/>
    <property type="match status" value="1"/>
</dbReference>
<dbReference type="InterPro" id="IPR001926">
    <property type="entry name" value="TrpB-like_PALP"/>
</dbReference>
<comment type="caution">
    <text evidence="5">The sequence shown here is derived from an EMBL/GenBank/DDBJ whole genome shotgun (WGS) entry which is preliminary data.</text>
</comment>
<accession>A0A7W7DEA5</accession>
<evidence type="ECO:0000256" key="2">
    <source>
        <dbReference type="ARBA" id="ARBA00022898"/>
    </source>
</evidence>
<evidence type="ECO:0000313" key="5">
    <source>
        <dbReference type="EMBL" id="MBB4705016.1"/>
    </source>
</evidence>
<dbReference type="AlphaFoldDB" id="A0A7W7DEA5"/>